<dbReference type="InterPro" id="IPR036291">
    <property type="entry name" value="NAD(P)-bd_dom_sf"/>
</dbReference>
<dbReference type="SUPFAM" id="SSF51735">
    <property type="entry name" value="NAD(P)-binding Rossmann-fold domains"/>
    <property type="match status" value="1"/>
</dbReference>
<evidence type="ECO:0000313" key="2">
    <source>
        <dbReference type="EMBL" id="KAJ5223501.1"/>
    </source>
</evidence>
<keyword evidence="1" id="KW-1133">Transmembrane helix</keyword>
<dbReference type="EMBL" id="JAPQKS010000006">
    <property type="protein sequence ID" value="KAJ5223501.1"/>
    <property type="molecule type" value="Genomic_DNA"/>
</dbReference>
<name>A0A9W9NP11_9EURO</name>
<feature type="transmembrane region" description="Helical" evidence="1">
    <location>
        <begin position="106"/>
        <end position="133"/>
    </location>
</feature>
<dbReference type="Gene3D" id="3.40.50.20">
    <property type="match status" value="1"/>
</dbReference>
<keyword evidence="3" id="KW-1185">Reference proteome</keyword>
<dbReference type="Proteomes" id="UP001150941">
    <property type="component" value="Unassembled WGS sequence"/>
</dbReference>
<protein>
    <recommendedName>
        <fullName evidence="4">ATP-grasp domain-containing protein</fullName>
    </recommendedName>
</protein>
<dbReference type="GeneID" id="83204642"/>
<evidence type="ECO:0008006" key="4">
    <source>
        <dbReference type="Google" id="ProtNLM"/>
    </source>
</evidence>
<keyword evidence="1" id="KW-0472">Membrane</keyword>
<sequence>MRSDKELPEAQGQSDSACSFVLGLRSYHKSRQSRSAGGAQLGWITPSISLASCQRLPSSPGLVLLVSPVGKLFICPLLMTVQAWNRFSVPMESLRAWTSAEALSRIFWHLFRITAAFALLFADSTILLGALLITRLRSRNYRRQAATFRDVHFYPKTVLITGIGAPHALALARAWAAEGHRVVGADVADLDIPIRSGGSMSNTLVAFYRVPKDHYISRILDIVQREKIDIWIPCSPKATAIEDGLARQVIESRTSCRCIAFERELTACFEDPVSFREYLTQKSLPVVESHQVQSRDSIHKILNRSPTKSYRMLRCRPGSSVNDVPVILPKRTPSKTYSEVSEIQISKDFPWILQQQARLGEFFADILFVRGHVHAIKVRLSEARLPHWGASRLDEAMATAIHRLMQAFAEKGGPQMTGHLSVRLLVDEEFDSSSVRHSIHIADCIPGAVAVETLLRDAESPISGYLTVLPSEASPISWKVTATLAPSPQSRPTIASREIIGRCISRFLSLGPVKRVGALVEKEFYPFLFWKDAQFSFSDPLPWWWHVHVYQPLREIWTLMKQVRGAGLAAGCHN</sequence>
<gene>
    <name evidence="2" type="ORF">N7468_008043</name>
</gene>
<evidence type="ECO:0000256" key="1">
    <source>
        <dbReference type="SAM" id="Phobius"/>
    </source>
</evidence>
<feature type="transmembrane region" description="Helical" evidence="1">
    <location>
        <begin position="62"/>
        <end position="84"/>
    </location>
</feature>
<dbReference type="OrthoDB" id="186626at2759"/>
<keyword evidence="1" id="KW-0812">Transmembrane</keyword>
<comment type="caution">
    <text evidence="2">The sequence shown here is derived from an EMBL/GenBank/DDBJ whole genome shotgun (WGS) entry which is preliminary data.</text>
</comment>
<dbReference type="RefSeq" id="XP_058327684.1">
    <property type="nucleotide sequence ID" value="XM_058477339.1"/>
</dbReference>
<organism evidence="2 3">
    <name type="scientific">Penicillium chermesinum</name>
    <dbReference type="NCBI Taxonomy" id="63820"/>
    <lineage>
        <taxon>Eukaryota</taxon>
        <taxon>Fungi</taxon>
        <taxon>Dikarya</taxon>
        <taxon>Ascomycota</taxon>
        <taxon>Pezizomycotina</taxon>
        <taxon>Eurotiomycetes</taxon>
        <taxon>Eurotiomycetidae</taxon>
        <taxon>Eurotiales</taxon>
        <taxon>Aspergillaceae</taxon>
        <taxon>Penicillium</taxon>
    </lineage>
</organism>
<accession>A0A9W9NP11</accession>
<reference evidence="2" key="2">
    <citation type="journal article" date="2023" name="IMA Fungus">
        <title>Comparative genomic study of the Penicillium genus elucidates a diverse pangenome and 15 lateral gene transfer events.</title>
        <authorList>
            <person name="Petersen C."/>
            <person name="Sorensen T."/>
            <person name="Nielsen M.R."/>
            <person name="Sondergaard T.E."/>
            <person name="Sorensen J.L."/>
            <person name="Fitzpatrick D.A."/>
            <person name="Frisvad J.C."/>
            <person name="Nielsen K.L."/>
        </authorList>
    </citation>
    <scope>NUCLEOTIDE SEQUENCE</scope>
    <source>
        <strain evidence="2">IBT 19713</strain>
    </source>
</reference>
<reference evidence="2" key="1">
    <citation type="submission" date="2022-11" db="EMBL/GenBank/DDBJ databases">
        <authorList>
            <person name="Petersen C."/>
        </authorList>
    </citation>
    <scope>NUCLEOTIDE SEQUENCE</scope>
    <source>
        <strain evidence="2">IBT 19713</strain>
    </source>
</reference>
<proteinExistence type="predicted"/>
<dbReference type="AlphaFoldDB" id="A0A9W9NP11"/>
<evidence type="ECO:0000313" key="3">
    <source>
        <dbReference type="Proteomes" id="UP001150941"/>
    </source>
</evidence>